<dbReference type="Proteomes" id="UP000468668">
    <property type="component" value="Unassembled WGS sequence"/>
</dbReference>
<keyword evidence="7 8" id="KW-0472">Membrane</keyword>
<reference evidence="9 10" key="1">
    <citation type="submission" date="2019-09" db="EMBL/GenBank/DDBJ databases">
        <title>Whole genome shotgun sequencing (WGS) of Ellagibacter isourolithinifaciens DSM 104140(T) and Adlercreutzia muris DSM 29508(T).</title>
        <authorList>
            <person name="Stoll D.A."/>
            <person name="Danylec N."/>
            <person name="Huch M."/>
        </authorList>
    </citation>
    <scope>NUCLEOTIDE SEQUENCE [LARGE SCALE GENOMIC DNA]</scope>
    <source>
        <strain evidence="9 10">DSM 104140</strain>
    </source>
</reference>
<dbReference type="PANTHER" id="PTHR36838">
    <property type="entry name" value="AUXIN EFFLUX CARRIER FAMILY PROTEIN"/>
    <property type="match status" value="1"/>
</dbReference>
<dbReference type="RefSeq" id="WP_158049578.1">
    <property type="nucleotide sequence ID" value="NZ_DBFAGY010000027.1"/>
</dbReference>
<dbReference type="AlphaFoldDB" id="A0A6N6NNP6"/>
<proteinExistence type="inferred from homology"/>
<feature type="transmembrane region" description="Helical" evidence="8">
    <location>
        <begin position="6"/>
        <end position="22"/>
    </location>
</feature>
<feature type="transmembrane region" description="Helical" evidence="8">
    <location>
        <begin position="227"/>
        <end position="247"/>
    </location>
</feature>
<keyword evidence="10" id="KW-1185">Reference proteome</keyword>
<dbReference type="GeneID" id="98657985"/>
<keyword evidence="3" id="KW-0813">Transport</keyword>
<evidence type="ECO:0000256" key="2">
    <source>
        <dbReference type="ARBA" id="ARBA00010145"/>
    </source>
</evidence>
<evidence type="ECO:0000256" key="8">
    <source>
        <dbReference type="SAM" id="Phobius"/>
    </source>
</evidence>
<gene>
    <name evidence="9" type="ORF">F8C90_06155</name>
</gene>
<evidence type="ECO:0000256" key="3">
    <source>
        <dbReference type="ARBA" id="ARBA00022448"/>
    </source>
</evidence>
<evidence type="ECO:0000256" key="1">
    <source>
        <dbReference type="ARBA" id="ARBA00004651"/>
    </source>
</evidence>
<dbReference type="GO" id="GO:0005886">
    <property type="term" value="C:plasma membrane"/>
    <property type="evidence" value="ECO:0007669"/>
    <property type="project" value="UniProtKB-SubCell"/>
</dbReference>
<dbReference type="Pfam" id="PF03547">
    <property type="entry name" value="Mem_trans"/>
    <property type="match status" value="1"/>
</dbReference>
<accession>A0A6N6NNP6</accession>
<keyword evidence="5 8" id="KW-0812">Transmembrane</keyword>
<dbReference type="PANTHER" id="PTHR36838:SF3">
    <property type="entry name" value="TRANSPORTER AUXIN EFFLUX CARRIER EC FAMILY"/>
    <property type="match status" value="1"/>
</dbReference>
<feature type="transmembrane region" description="Helical" evidence="8">
    <location>
        <begin position="117"/>
        <end position="145"/>
    </location>
</feature>
<evidence type="ECO:0000313" key="10">
    <source>
        <dbReference type="Proteomes" id="UP000468668"/>
    </source>
</evidence>
<feature type="transmembrane region" description="Helical" evidence="8">
    <location>
        <begin position="166"/>
        <end position="184"/>
    </location>
</feature>
<dbReference type="OrthoDB" id="3238334at2"/>
<keyword evidence="6 8" id="KW-1133">Transmembrane helix</keyword>
<dbReference type="Gene3D" id="1.20.1530.20">
    <property type="match status" value="1"/>
</dbReference>
<comment type="similarity">
    <text evidence="2">Belongs to the auxin efflux carrier (TC 2.A.69) family.</text>
</comment>
<feature type="transmembrane region" description="Helical" evidence="8">
    <location>
        <begin position="196"/>
        <end position="215"/>
    </location>
</feature>
<protein>
    <recommendedName>
        <fullName evidence="11">AEC family transporter</fullName>
    </recommendedName>
</protein>
<evidence type="ECO:0000256" key="7">
    <source>
        <dbReference type="ARBA" id="ARBA00023136"/>
    </source>
</evidence>
<comment type="subcellular location">
    <subcellularLocation>
        <location evidence="1">Cell membrane</location>
        <topology evidence="1">Multi-pass membrane protein</topology>
    </subcellularLocation>
</comment>
<evidence type="ECO:0000256" key="4">
    <source>
        <dbReference type="ARBA" id="ARBA00022475"/>
    </source>
</evidence>
<name>A0A6N6NNP6_9ACTN</name>
<feature type="transmembrane region" description="Helical" evidence="8">
    <location>
        <begin position="253"/>
        <end position="273"/>
    </location>
</feature>
<evidence type="ECO:0000256" key="5">
    <source>
        <dbReference type="ARBA" id="ARBA00022692"/>
    </source>
</evidence>
<dbReference type="InterPro" id="IPR038770">
    <property type="entry name" value="Na+/solute_symporter_sf"/>
</dbReference>
<feature type="transmembrane region" description="Helical" evidence="8">
    <location>
        <begin position="280"/>
        <end position="306"/>
    </location>
</feature>
<feature type="transmembrane region" description="Helical" evidence="8">
    <location>
        <begin position="61"/>
        <end position="80"/>
    </location>
</feature>
<dbReference type="InterPro" id="IPR004776">
    <property type="entry name" value="Mem_transp_PIN-like"/>
</dbReference>
<evidence type="ECO:0000313" key="9">
    <source>
        <dbReference type="EMBL" id="KAB1640442.1"/>
    </source>
</evidence>
<sequence>MEEVMLKVAAFVAIIVAGHLAGRSRTLGPRPEQCVSKIVFTFTLPCAIVHAFGAAEFTHDLLILVPLGLACALIPYLAVLGLTRRSERRDRVFYLLNCCGFNIGCFCLPFVQTLFPAQLAVTTCLFDAGNAIMMTGGSYALTGLVAGKEPVEHPVRFVAKRLAKSIAFDAYIILIVLAVAGIHIPDAIVQFTAPIANANSFLAMFMLGLMIRFEVDRNKLAKVARLIGLRVVVSAVASALAFSFLPFDATTRIVIVMLLWAPASAMGPTFTLWSDGDFGLAGLANALTIILGVIATTTIVLASGVVA</sequence>
<evidence type="ECO:0000256" key="6">
    <source>
        <dbReference type="ARBA" id="ARBA00022989"/>
    </source>
</evidence>
<dbReference type="GO" id="GO:0055085">
    <property type="term" value="P:transmembrane transport"/>
    <property type="evidence" value="ECO:0007669"/>
    <property type="project" value="InterPro"/>
</dbReference>
<evidence type="ECO:0008006" key="11">
    <source>
        <dbReference type="Google" id="ProtNLM"/>
    </source>
</evidence>
<dbReference type="EMBL" id="WAJR01000012">
    <property type="protein sequence ID" value="KAB1640442.1"/>
    <property type="molecule type" value="Genomic_DNA"/>
</dbReference>
<keyword evidence="4" id="KW-1003">Cell membrane</keyword>
<organism evidence="9 10">
    <name type="scientific">Ellagibacter isourolithinifaciens</name>
    <dbReference type="NCBI Taxonomy" id="2137581"/>
    <lineage>
        <taxon>Bacteria</taxon>
        <taxon>Bacillati</taxon>
        <taxon>Actinomycetota</taxon>
        <taxon>Coriobacteriia</taxon>
        <taxon>Eggerthellales</taxon>
        <taxon>Eggerthellaceae</taxon>
        <taxon>Ellagibacter</taxon>
    </lineage>
</organism>
<feature type="transmembrane region" description="Helical" evidence="8">
    <location>
        <begin position="92"/>
        <end position="111"/>
    </location>
</feature>
<feature type="transmembrane region" description="Helical" evidence="8">
    <location>
        <begin position="34"/>
        <end position="55"/>
    </location>
</feature>
<comment type="caution">
    <text evidence="9">The sequence shown here is derived from an EMBL/GenBank/DDBJ whole genome shotgun (WGS) entry which is preliminary data.</text>
</comment>